<dbReference type="InterPro" id="IPR012451">
    <property type="entry name" value="DUF1656"/>
</dbReference>
<accession>A0A1I0UNN9</accession>
<protein>
    <submittedName>
        <fullName evidence="6">DUF1656 domain-containing protein</fullName>
    </submittedName>
</protein>
<evidence type="ECO:0000313" key="6">
    <source>
        <dbReference type="EMBL" id="BBT16393.1"/>
    </source>
</evidence>
<dbReference type="KEGG" id="poj:PtoMrB4_24360"/>
<gene>
    <name evidence="7" type="ORF">PtoMrB4_24360</name>
    <name evidence="6" type="ORF">WP8S17C03_24420</name>
</gene>
<evidence type="ECO:0000256" key="5">
    <source>
        <dbReference type="SAM" id="Phobius"/>
    </source>
</evidence>
<reference evidence="6 9" key="1">
    <citation type="submission" date="2019-12" db="EMBL/GenBank/DDBJ databases">
        <title>complete genome sequences of Pseudomonas otitidis str. WP8-S17-CRE-03 isolated from wastewater treatment plant effluent.</title>
        <authorList>
            <person name="Sekizuka T."/>
            <person name="Itokawa K."/>
            <person name="Yatsu K."/>
            <person name="Inamine Y."/>
            <person name="Kuroda M."/>
        </authorList>
    </citation>
    <scope>NUCLEOTIDE SEQUENCE [LARGE SCALE GENOMIC DNA]</scope>
    <source>
        <strain evidence="6 9">WP8-S17-CRE-03</strain>
    </source>
</reference>
<organism evidence="6 9">
    <name type="scientific">Metapseudomonas otitidis</name>
    <dbReference type="NCBI Taxonomy" id="319939"/>
    <lineage>
        <taxon>Bacteria</taxon>
        <taxon>Pseudomonadati</taxon>
        <taxon>Pseudomonadota</taxon>
        <taxon>Gammaproteobacteria</taxon>
        <taxon>Pseudomonadales</taxon>
        <taxon>Pseudomonadaceae</taxon>
        <taxon>Metapseudomonas</taxon>
    </lineage>
</organism>
<evidence type="ECO:0000313" key="9">
    <source>
        <dbReference type="Proteomes" id="UP000515591"/>
    </source>
</evidence>
<evidence type="ECO:0000256" key="4">
    <source>
        <dbReference type="ARBA" id="ARBA00023136"/>
    </source>
</evidence>
<dbReference type="Proteomes" id="UP000501237">
    <property type="component" value="Chromosome"/>
</dbReference>
<dbReference type="Pfam" id="PF07869">
    <property type="entry name" value="DUF1656"/>
    <property type="match status" value="1"/>
</dbReference>
<proteinExistence type="predicted"/>
<name>A0A1I0UNN9_9GAMM</name>
<sequence>MLPDSLPREIAFHGVYMPTLTLLFIATALACWALDRVLAAAGLYRFAWHPVLFRVSLFACLFGGLSLFVYR</sequence>
<evidence type="ECO:0000256" key="3">
    <source>
        <dbReference type="ARBA" id="ARBA00022989"/>
    </source>
</evidence>
<keyword evidence="1" id="KW-1003">Cell membrane</keyword>
<keyword evidence="2 5" id="KW-0812">Transmembrane</keyword>
<dbReference type="EMBL" id="AP022213">
    <property type="protein sequence ID" value="BBT16393.1"/>
    <property type="molecule type" value="Genomic_DNA"/>
</dbReference>
<keyword evidence="3 5" id="KW-1133">Transmembrane helix</keyword>
<feature type="transmembrane region" description="Helical" evidence="5">
    <location>
        <begin position="20"/>
        <end position="39"/>
    </location>
</feature>
<keyword evidence="4 5" id="KW-0472">Membrane</keyword>
<evidence type="ECO:0000256" key="1">
    <source>
        <dbReference type="ARBA" id="ARBA00022475"/>
    </source>
</evidence>
<dbReference type="Proteomes" id="UP000515591">
    <property type="component" value="Chromosome"/>
</dbReference>
<dbReference type="EMBL" id="AP022642">
    <property type="protein sequence ID" value="BCA28459.1"/>
    <property type="molecule type" value="Genomic_DNA"/>
</dbReference>
<reference evidence="7 8" key="2">
    <citation type="journal article" date="2020" name="Microbiol. Resour. Announc.">
        <title>Complete genome sequence of Pseudomonas otitidis strain MrB4, isolated from Lake Biwa in Japan.</title>
        <authorList>
            <person name="Miyazaki K."/>
            <person name="Hase E."/>
            <person name="Maruya T."/>
        </authorList>
    </citation>
    <scope>NUCLEOTIDE SEQUENCE [LARGE SCALE GENOMIC DNA]</scope>
    <source>
        <strain evidence="7 8">MrB4</strain>
    </source>
</reference>
<feature type="transmembrane region" description="Helical" evidence="5">
    <location>
        <begin position="51"/>
        <end position="70"/>
    </location>
</feature>
<dbReference type="AlphaFoldDB" id="A0A1I0UNN9"/>
<evidence type="ECO:0000313" key="7">
    <source>
        <dbReference type="EMBL" id="BCA28459.1"/>
    </source>
</evidence>
<dbReference type="STRING" id="319939.SAMN05216263_118155"/>
<evidence type="ECO:0000313" key="8">
    <source>
        <dbReference type="Proteomes" id="UP000501237"/>
    </source>
</evidence>
<evidence type="ECO:0000256" key="2">
    <source>
        <dbReference type="ARBA" id="ARBA00022692"/>
    </source>
</evidence>